<sequence>MADKSALEASVERLTREKDRLESELASLKLGKQSEVLMRLKDHTTYPAVFDREVQFGSLDIYFAHRGGLQYSLADKFENYQDIGFCYKRGVKLVVQNGMSTCVTRGGGSDLYGICIDYDDLTRTATVISIANSFECILLSDMNVKSGDKLVFDDMGVLSKVKANGTYMQALALSDALEFKDKSGFYGAKVMLISKPL</sequence>
<keyword evidence="1" id="KW-0175">Coiled coil</keyword>
<feature type="coiled-coil region" evidence="1">
    <location>
        <begin position="4"/>
        <end position="31"/>
    </location>
</feature>
<accession>B5RNF4</accession>
<protein>
    <submittedName>
        <fullName evidence="2">Uncharacterized conserved protein</fullName>
    </submittedName>
</protein>
<keyword evidence="2" id="KW-0614">Plasmid</keyword>
<keyword evidence="3" id="KW-1185">Reference proteome</keyword>
<dbReference type="KEGG" id="bdu:BDU_1095"/>
<geneLocation type="plasmid" evidence="2 3">
    <name>pl165</name>
</geneLocation>
<dbReference type="OrthoDB" id="350472at2"/>
<dbReference type="RefSeq" id="WP_012539429.1">
    <property type="nucleotide sequence ID" value="NC_011247.1"/>
</dbReference>
<proteinExistence type="predicted"/>
<dbReference type="EMBL" id="CP000979">
    <property type="protein sequence ID" value="ACH93890.1"/>
    <property type="molecule type" value="Genomic_DNA"/>
</dbReference>
<dbReference type="InterPro" id="IPR004239">
    <property type="entry name" value="DUF228"/>
</dbReference>
<organism evidence="2 3">
    <name type="scientific">Borrelia duttonii (strain Ly)</name>
    <dbReference type="NCBI Taxonomy" id="412419"/>
    <lineage>
        <taxon>Bacteria</taxon>
        <taxon>Pseudomonadati</taxon>
        <taxon>Spirochaetota</taxon>
        <taxon>Spirochaetia</taxon>
        <taxon>Spirochaetales</taxon>
        <taxon>Borreliaceae</taxon>
        <taxon>Borrelia</taxon>
    </lineage>
</organism>
<dbReference type="HOGENOM" id="CLU_086911_1_0_12"/>
<dbReference type="AlphaFoldDB" id="B5RNF4"/>
<dbReference type="Proteomes" id="UP000000611">
    <property type="component" value="Plasmid pl165"/>
</dbReference>
<evidence type="ECO:0000313" key="3">
    <source>
        <dbReference type="Proteomes" id="UP000000611"/>
    </source>
</evidence>
<evidence type="ECO:0000256" key="1">
    <source>
        <dbReference type="SAM" id="Coils"/>
    </source>
</evidence>
<reference evidence="2 3" key="1">
    <citation type="journal article" date="2008" name="PLoS Genet.">
        <title>The genome of Borrelia recurrentis, the agent of deadly louse-borne relapsing fever, is a degraded subset of tick-borne Borrelia duttonii.</title>
        <authorList>
            <person name="Lescot M."/>
            <person name="Audic S."/>
            <person name="Robert C."/>
            <person name="Nguyen T.T."/>
            <person name="Blanc G."/>
            <person name="Cutler S.J."/>
            <person name="Wincker P."/>
            <person name="Couloux A."/>
            <person name="Claverie J.-M."/>
            <person name="Raoult D."/>
            <person name="Drancourt M."/>
        </authorList>
    </citation>
    <scope>NUCLEOTIDE SEQUENCE [LARGE SCALE GENOMIC DNA]</scope>
    <source>
        <strain evidence="2 3">Ly</strain>
    </source>
</reference>
<evidence type="ECO:0000313" key="2">
    <source>
        <dbReference type="EMBL" id="ACH93890.1"/>
    </source>
</evidence>
<dbReference type="Pfam" id="PF02989">
    <property type="entry name" value="DUF228"/>
    <property type="match status" value="1"/>
</dbReference>
<name>B5RNF4_BORDL</name>
<gene>
    <name evidence="2" type="ordered locus">BDU_1095</name>
</gene>